<dbReference type="EMBL" id="JABXXQ010000600">
    <property type="protein sequence ID" value="NVN32019.1"/>
    <property type="molecule type" value="Genomic_DNA"/>
</dbReference>
<evidence type="ECO:0000256" key="4">
    <source>
        <dbReference type="ARBA" id="ARBA00023306"/>
    </source>
</evidence>
<dbReference type="Gene3D" id="1.10.10.10">
    <property type="entry name" value="Winged helix-like DNA-binding domain superfamily/Winged helix DNA-binding domain"/>
    <property type="match status" value="2"/>
</dbReference>
<evidence type="ECO:0000256" key="3">
    <source>
        <dbReference type="ARBA" id="ARBA00022829"/>
    </source>
</evidence>
<keyword evidence="4" id="KW-0131">Cell cycle</keyword>
<comment type="caution">
    <text evidence="6">The sequence shown here is derived from an EMBL/GenBank/DDBJ whole genome shotgun (WGS) entry which is preliminary data.</text>
</comment>
<organism evidence="6 8">
    <name type="scientific">Endobacter medicaginis</name>
    <dbReference type="NCBI Taxonomy" id="1181271"/>
    <lineage>
        <taxon>Bacteria</taxon>
        <taxon>Pseudomonadati</taxon>
        <taxon>Pseudomonadota</taxon>
        <taxon>Alphaproteobacteria</taxon>
        <taxon>Acetobacterales</taxon>
        <taxon>Acetobacteraceae</taxon>
        <taxon>Endobacter</taxon>
    </lineage>
</organism>
<evidence type="ECO:0000256" key="2">
    <source>
        <dbReference type="ARBA" id="ARBA00022618"/>
    </source>
</evidence>
<dbReference type="InterPro" id="IPR036390">
    <property type="entry name" value="WH_DNA-bd_sf"/>
</dbReference>
<keyword evidence="2" id="KW-0132">Cell division</keyword>
<sequence length="208" mass="22759">MDDHSARFDDLAEQQTATQHDLAIRLVEAALFASAEPVTARALLALLAPLDQTDVEAIVARVATRHEGSGLCIQAVAGGWQFRTAPDLAPFLTQVQKRPRRLPRATMETLAIIAYHQPCTRTEIEEIRGVSLGQNVLETLIEAELVMPCGRKEVPGRPTLWGTTPGFLERFGLRSLRDLPRREELVAELPGVIAPTPELDLAKDDAAA</sequence>
<evidence type="ECO:0000313" key="7">
    <source>
        <dbReference type="Proteomes" id="UP000557688"/>
    </source>
</evidence>
<protein>
    <submittedName>
        <fullName evidence="6">SMC-Scp complex subunit ScpB</fullName>
    </submittedName>
    <submittedName>
        <fullName evidence="5">Segregation and condensation protein B</fullName>
    </submittedName>
</protein>
<dbReference type="GO" id="GO:0051301">
    <property type="term" value="P:cell division"/>
    <property type="evidence" value="ECO:0007669"/>
    <property type="project" value="UniProtKB-KW"/>
</dbReference>
<accession>A0A850NUU9</accession>
<evidence type="ECO:0000313" key="5">
    <source>
        <dbReference type="EMBL" id="MBB3173356.1"/>
    </source>
</evidence>
<dbReference type="PANTHER" id="PTHR34298:SF2">
    <property type="entry name" value="SEGREGATION AND CONDENSATION PROTEIN B"/>
    <property type="match status" value="1"/>
</dbReference>
<evidence type="ECO:0000313" key="6">
    <source>
        <dbReference type="EMBL" id="NVN32019.1"/>
    </source>
</evidence>
<dbReference type="InterPro" id="IPR005234">
    <property type="entry name" value="ScpB_csome_segregation"/>
</dbReference>
<dbReference type="GO" id="GO:0051304">
    <property type="term" value="P:chromosome separation"/>
    <property type="evidence" value="ECO:0007669"/>
    <property type="project" value="InterPro"/>
</dbReference>
<reference evidence="5 7" key="2">
    <citation type="submission" date="2020-08" db="EMBL/GenBank/DDBJ databases">
        <title>Genomic Encyclopedia of Type Strains, Phase III (KMG-III): the genomes of soil and plant-associated and newly described type strains.</title>
        <authorList>
            <person name="Whitman W."/>
        </authorList>
    </citation>
    <scope>NUCLEOTIDE SEQUENCE [LARGE SCALE GENOMIC DNA]</scope>
    <source>
        <strain evidence="5 7">CECT 8088</strain>
    </source>
</reference>
<name>A0A850NUU9_9PROT</name>
<dbReference type="PANTHER" id="PTHR34298">
    <property type="entry name" value="SEGREGATION AND CONDENSATION PROTEIN B"/>
    <property type="match status" value="1"/>
</dbReference>
<dbReference type="PIRSF" id="PIRSF019345">
    <property type="entry name" value="ScpB"/>
    <property type="match status" value="1"/>
</dbReference>
<proteinExistence type="predicted"/>
<dbReference type="EMBL" id="JACHXV010000004">
    <property type="protein sequence ID" value="MBB3173356.1"/>
    <property type="molecule type" value="Genomic_DNA"/>
</dbReference>
<dbReference type="Pfam" id="PF04079">
    <property type="entry name" value="SMC_ScpB"/>
    <property type="match status" value="1"/>
</dbReference>
<keyword evidence="7" id="KW-1185">Reference proteome</keyword>
<keyword evidence="3" id="KW-0159">Chromosome partition</keyword>
<dbReference type="SUPFAM" id="SSF46785">
    <property type="entry name" value="Winged helix' DNA-binding domain"/>
    <property type="match status" value="2"/>
</dbReference>
<keyword evidence="1" id="KW-0963">Cytoplasm</keyword>
<dbReference type="InterPro" id="IPR036388">
    <property type="entry name" value="WH-like_DNA-bd_sf"/>
</dbReference>
<evidence type="ECO:0000256" key="1">
    <source>
        <dbReference type="ARBA" id="ARBA00022490"/>
    </source>
</evidence>
<dbReference type="AlphaFoldDB" id="A0A850NUU9"/>
<evidence type="ECO:0000313" key="8">
    <source>
        <dbReference type="Proteomes" id="UP000565205"/>
    </source>
</evidence>
<reference evidence="6 8" key="1">
    <citation type="submission" date="2020-06" db="EMBL/GenBank/DDBJ databases">
        <title>Description of novel acetic acid bacteria.</title>
        <authorList>
            <person name="Sombolestani A."/>
        </authorList>
    </citation>
    <scope>NUCLEOTIDE SEQUENCE [LARGE SCALE GENOMIC DNA]</scope>
    <source>
        <strain evidence="6 8">LMG 26838</strain>
    </source>
</reference>
<dbReference type="Proteomes" id="UP000557688">
    <property type="component" value="Unassembled WGS sequence"/>
</dbReference>
<dbReference type="NCBIfam" id="TIGR00281">
    <property type="entry name" value="SMC-Scp complex subunit ScpB"/>
    <property type="match status" value="1"/>
</dbReference>
<dbReference type="RefSeq" id="WP_176626692.1">
    <property type="nucleotide sequence ID" value="NZ_JABXXQ010000600.1"/>
</dbReference>
<gene>
    <name evidence="6" type="primary">scpB</name>
    <name evidence="5" type="ORF">FHR90_001179</name>
    <name evidence="6" type="ORF">HUK83_16970</name>
</gene>
<dbReference type="Proteomes" id="UP000565205">
    <property type="component" value="Unassembled WGS sequence"/>
</dbReference>